<dbReference type="AlphaFoldDB" id="A0A1Q2CIW4"/>
<comment type="caution">
    <text evidence="8">Lacks conserved residue(s) required for the propagation of feature annotation.</text>
</comment>
<dbReference type="KEGG" id="tfl:RPIT_05990"/>
<dbReference type="Proteomes" id="UP000188324">
    <property type="component" value="Chromosome"/>
</dbReference>
<dbReference type="PANTHER" id="PTHR38686:SF1">
    <property type="entry name" value="APOLIPOPROTEIN N-ACYLTRANSFERASE"/>
    <property type="match status" value="1"/>
</dbReference>
<keyword evidence="4 8" id="KW-0812">Transmembrane</keyword>
<comment type="function">
    <text evidence="8">Catalyzes the phospholipid dependent N-acylation of the N-terminal cysteine of apolipoprotein, the last step in lipoprotein maturation.</text>
</comment>
<dbReference type="UniPathway" id="UPA00666"/>
<keyword evidence="7 8" id="KW-0012">Acyltransferase</keyword>
<dbReference type="EC" id="2.3.1.269" evidence="8"/>
<dbReference type="PANTHER" id="PTHR38686">
    <property type="entry name" value="APOLIPOPROTEIN N-ACYLTRANSFERASE"/>
    <property type="match status" value="1"/>
</dbReference>
<dbReference type="InterPro" id="IPR004563">
    <property type="entry name" value="Apolipo_AcylTrfase"/>
</dbReference>
<dbReference type="InterPro" id="IPR036526">
    <property type="entry name" value="C-N_Hydrolase_sf"/>
</dbReference>
<feature type="transmembrane region" description="Helical" evidence="8">
    <location>
        <begin position="100"/>
        <end position="121"/>
    </location>
</feature>
<gene>
    <name evidence="8" type="primary">lnt</name>
    <name evidence="10" type="ORF">RPIT_05990</name>
</gene>
<feature type="transmembrane region" description="Helical" evidence="8">
    <location>
        <begin position="65"/>
        <end position="88"/>
    </location>
</feature>
<accession>A0A1Q2CIW4</accession>
<evidence type="ECO:0000256" key="7">
    <source>
        <dbReference type="ARBA" id="ARBA00023315"/>
    </source>
</evidence>
<dbReference type="Pfam" id="PF00795">
    <property type="entry name" value="CN_hydrolase"/>
    <property type="match status" value="1"/>
</dbReference>
<comment type="catalytic activity">
    <reaction evidence="8">
        <text>N-terminal S-1,2-diacyl-sn-glyceryl-L-cysteinyl-[lipoprotein] + a glycerophospholipid = N-acyl-S-1,2-diacyl-sn-glyceryl-L-cysteinyl-[lipoprotein] + a 2-acyl-sn-glycero-3-phospholipid + H(+)</text>
        <dbReference type="Rhea" id="RHEA:48228"/>
        <dbReference type="Rhea" id="RHEA-COMP:14681"/>
        <dbReference type="Rhea" id="RHEA-COMP:14684"/>
        <dbReference type="ChEBI" id="CHEBI:15378"/>
        <dbReference type="ChEBI" id="CHEBI:136912"/>
        <dbReference type="ChEBI" id="CHEBI:140656"/>
        <dbReference type="ChEBI" id="CHEBI:140657"/>
        <dbReference type="ChEBI" id="CHEBI:140660"/>
        <dbReference type="EC" id="2.3.1.269"/>
    </reaction>
</comment>
<dbReference type="EMBL" id="CP019605">
    <property type="protein sequence ID" value="AQP46044.1"/>
    <property type="molecule type" value="Genomic_DNA"/>
</dbReference>
<evidence type="ECO:0000256" key="8">
    <source>
        <dbReference type="HAMAP-Rule" id="MF_01148"/>
    </source>
</evidence>
<evidence type="ECO:0000256" key="5">
    <source>
        <dbReference type="ARBA" id="ARBA00022989"/>
    </source>
</evidence>
<dbReference type="GO" id="GO:0016410">
    <property type="term" value="F:N-acyltransferase activity"/>
    <property type="evidence" value="ECO:0007669"/>
    <property type="project" value="UniProtKB-UniRule"/>
</dbReference>
<feature type="transmembrane region" description="Helical" evidence="8">
    <location>
        <begin position="174"/>
        <end position="195"/>
    </location>
</feature>
<comment type="subcellular location">
    <subcellularLocation>
        <location evidence="1 8">Cell membrane</location>
        <topology evidence="1 8">Multi-pass membrane protein</topology>
    </subcellularLocation>
</comment>
<reference evidence="10 11" key="1">
    <citation type="journal article" date="2016" name="Int. J. Syst. Evol. Microbiol.">
        <title>Tessaracoccus flavus sp. nov., isolated from the drainage system of a lindane-producing factory.</title>
        <authorList>
            <person name="Kumari R."/>
            <person name="Singh P."/>
            <person name="Schumann P."/>
            <person name="Lal R."/>
        </authorList>
    </citation>
    <scope>NUCLEOTIDE SEQUENCE [LARGE SCALE GENOMIC DNA]</scope>
    <source>
        <strain evidence="10 11">RP1T</strain>
    </source>
</reference>
<dbReference type="NCBIfam" id="TIGR00546">
    <property type="entry name" value="lnt"/>
    <property type="match status" value="1"/>
</dbReference>
<dbReference type="GO" id="GO:0042158">
    <property type="term" value="P:lipoprotein biosynthetic process"/>
    <property type="evidence" value="ECO:0007669"/>
    <property type="project" value="UniProtKB-UniRule"/>
</dbReference>
<keyword evidence="11" id="KW-1185">Reference proteome</keyword>
<protein>
    <recommendedName>
        <fullName evidence="8">Apolipoprotein N-acyltransferase</fullName>
        <shortName evidence="8">ALP N-acyltransferase</shortName>
        <ecNumber evidence="8">2.3.1.269</ecNumber>
    </recommendedName>
</protein>
<evidence type="ECO:0000256" key="1">
    <source>
        <dbReference type="ARBA" id="ARBA00004651"/>
    </source>
</evidence>
<name>A0A1Q2CIW4_9ACTN</name>
<feature type="transmembrane region" description="Helical" evidence="8">
    <location>
        <begin position="141"/>
        <end position="162"/>
    </location>
</feature>
<evidence type="ECO:0000256" key="3">
    <source>
        <dbReference type="ARBA" id="ARBA00022679"/>
    </source>
</evidence>
<keyword evidence="10" id="KW-0449">Lipoprotein</keyword>
<evidence type="ECO:0000313" key="10">
    <source>
        <dbReference type="EMBL" id="AQP46044.1"/>
    </source>
</evidence>
<keyword evidence="3 8" id="KW-0808">Transferase</keyword>
<evidence type="ECO:0000256" key="4">
    <source>
        <dbReference type="ARBA" id="ARBA00022692"/>
    </source>
</evidence>
<comment type="similarity">
    <text evidence="8">Belongs to the CN hydrolase family. Apolipoprotein N-acyltransferase subfamily.</text>
</comment>
<dbReference type="Pfam" id="PF20154">
    <property type="entry name" value="LNT_N"/>
    <property type="match status" value="1"/>
</dbReference>
<sequence length="496" mass="52618">MLVSVALAVLTGILIGAGQAPLGVWPATILGVGLFTWLTAGCRPRAAFGLGLLTGLAMNTLTVSWVSVLGVWVGVALVGFLALWWGLLGLAVSRLTLLRPWVLLVPAAWVAMEFVSGKIPFGGFSWTRLAYTTIDQPLAGWLPWLGVTGVGYLVALVAQLGLQAIVSRQARLRAVVTALAAFLIGGLANLAPLAAASGEVSVAVVQPNVNRHEHGTASYARSVTNNALSETVFALAEARATGVELDFVVWPENATDVDPTTDATTRGLVELAVEIADLPIFVGAVMDGPSPDTRQTSSIWWDPATGPGAEYHKRDLVPFGEWIPFRDVLLPRLPILEQIGRQSIPGEGPGVVPAPVADRPGLEVGTIICFELAYDDTSYDVVRHGAQAVVSQSNTNTYGATFQPHQQLVINRVRAKEMGRDIAVATLNSLTGYVDARGNVHDVTDEFVSATRFMTLGLRDNVNASVRLSPWLAWIATIATVAGVAASLRRTGGTER</sequence>
<keyword evidence="5 8" id="KW-1133">Transmembrane helix</keyword>
<dbReference type="GO" id="GO:0005886">
    <property type="term" value="C:plasma membrane"/>
    <property type="evidence" value="ECO:0007669"/>
    <property type="project" value="UniProtKB-SubCell"/>
</dbReference>
<evidence type="ECO:0000259" key="9">
    <source>
        <dbReference type="PROSITE" id="PS50263"/>
    </source>
</evidence>
<dbReference type="InterPro" id="IPR003010">
    <property type="entry name" value="C-N_Hydrolase"/>
</dbReference>
<evidence type="ECO:0000256" key="2">
    <source>
        <dbReference type="ARBA" id="ARBA00022475"/>
    </source>
</evidence>
<dbReference type="InterPro" id="IPR045378">
    <property type="entry name" value="LNT_N"/>
</dbReference>
<comment type="pathway">
    <text evidence="8">Protein modification; lipoprotein biosynthesis (N-acyl transfer).</text>
</comment>
<dbReference type="STRING" id="1610493.RPIT_05990"/>
<evidence type="ECO:0000256" key="6">
    <source>
        <dbReference type="ARBA" id="ARBA00023136"/>
    </source>
</evidence>
<keyword evidence="6 8" id="KW-0472">Membrane</keyword>
<keyword evidence="2 8" id="KW-1003">Cell membrane</keyword>
<evidence type="ECO:0000313" key="11">
    <source>
        <dbReference type="Proteomes" id="UP000188324"/>
    </source>
</evidence>
<dbReference type="SUPFAM" id="SSF56317">
    <property type="entry name" value="Carbon-nitrogen hydrolase"/>
    <property type="match status" value="1"/>
</dbReference>
<organism evidence="10 11">
    <name type="scientific">Tessaracoccus flavus</name>
    <dbReference type="NCBI Taxonomy" id="1610493"/>
    <lineage>
        <taxon>Bacteria</taxon>
        <taxon>Bacillati</taxon>
        <taxon>Actinomycetota</taxon>
        <taxon>Actinomycetes</taxon>
        <taxon>Propionibacteriales</taxon>
        <taxon>Propionibacteriaceae</taxon>
        <taxon>Tessaracoccus</taxon>
    </lineage>
</organism>
<feature type="domain" description="CN hydrolase" evidence="9">
    <location>
        <begin position="200"/>
        <end position="468"/>
    </location>
</feature>
<proteinExistence type="inferred from homology"/>
<dbReference type="HAMAP" id="MF_01148">
    <property type="entry name" value="Lnt"/>
    <property type="match status" value="1"/>
</dbReference>
<dbReference type="CDD" id="cd07571">
    <property type="entry name" value="ALP_N-acyl_transferase"/>
    <property type="match status" value="1"/>
</dbReference>
<dbReference type="Gene3D" id="3.60.110.10">
    <property type="entry name" value="Carbon-nitrogen hydrolase"/>
    <property type="match status" value="1"/>
</dbReference>
<dbReference type="PROSITE" id="PS50263">
    <property type="entry name" value="CN_HYDROLASE"/>
    <property type="match status" value="1"/>
</dbReference>